<keyword evidence="2" id="KW-1133">Transmembrane helix</keyword>
<accession>A0A4Y6UPX5</accession>
<dbReference type="Proteomes" id="UP000316968">
    <property type="component" value="Chromosome"/>
</dbReference>
<keyword evidence="2" id="KW-0472">Membrane</keyword>
<dbReference type="AlphaFoldDB" id="A0A4Y6UPX5"/>
<protein>
    <recommendedName>
        <fullName evidence="3">Glycine zipper-like domain-containing protein</fullName>
    </recommendedName>
</protein>
<dbReference type="OrthoDB" id="769130at2"/>
<keyword evidence="5" id="KW-1185">Reference proteome</keyword>
<proteinExistence type="predicted"/>
<dbReference type="InterPro" id="IPR058598">
    <property type="entry name" value="Gly_zipper-like_dom"/>
</dbReference>
<gene>
    <name evidence="4" type="ORF">FFV09_01675</name>
</gene>
<sequence>MSPHQSEHDRSHADPSNKPQGGESRPTEQKWLGFGLAIGSAFGLLIGLFLKNVAIGLPLGMALGLIFGTALQKSKDEQKRKDEQQSK</sequence>
<feature type="transmembrane region" description="Helical" evidence="2">
    <location>
        <begin position="55"/>
        <end position="71"/>
    </location>
</feature>
<dbReference type="Pfam" id="PF26273">
    <property type="entry name" value="Gly_zipper"/>
    <property type="match status" value="1"/>
</dbReference>
<feature type="domain" description="Glycine zipper-like" evidence="3">
    <location>
        <begin position="31"/>
        <end position="73"/>
    </location>
</feature>
<evidence type="ECO:0000313" key="4">
    <source>
        <dbReference type="EMBL" id="QDH19683.1"/>
    </source>
</evidence>
<name>A0A4Y6UPX5_SACBS</name>
<reference evidence="4 5" key="1">
    <citation type="submission" date="2019-06" db="EMBL/GenBank/DDBJ databases">
        <title>Saccharibacillus brassicae sp. nov., an endophytic bacterium isolated from Chinese cabbage seeds (Brassica pekinensis).</title>
        <authorList>
            <person name="Jiang L."/>
            <person name="Lee J."/>
            <person name="Kim S.W."/>
        </authorList>
    </citation>
    <scope>NUCLEOTIDE SEQUENCE [LARGE SCALE GENOMIC DNA]</scope>
    <source>
        <strain evidence="5">KCTC 43072 / ATSA2</strain>
    </source>
</reference>
<evidence type="ECO:0000313" key="5">
    <source>
        <dbReference type="Proteomes" id="UP000316968"/>
    </source>
</evidence>
<evidence type="ECO:0000256" key="2">
    <source>
        <dbReference type="SAM" id="Phobius"/>
    </source>
</evidence>
<organism evidence="4 5">
    <name type="scientific">Saccharibacillus brassicae</name>
    <dbReference type="NCBI Taxonomy" id="2583377"/>
    <lineage>
        <taxon>Bacteria</taxon>
        <taxon>Bacillati</taxon>
        <taxon>Bacillota</taxon>
        <taxon>Bacilli</taxon>
        <taxon>Bacillales</taxon>
        <taxon>Paenibacillaceae</taxon>
        <taxon>Saccharibacillus</taxon>
    </lineage>
</organism>
<evidence type="ECO:0000256" key="1">
    <source>
        <dbReference type="SAM" id="MobiDB-lite"/>
    </source>
</evidence>
<dbReference type="RefSeq" id="WP_141446072.1">
    <property type="nucleotide sequence ID" value="NZ_CP041217.1"/>
</dbReference>
<dbReference type="KEGG" id="saca:FFV09_01675"/>
<feature type="transmembrane region" description="Helical" evidence="2">
    <location>
        <begin position="31"/>
        <end position="49"/>
    </location>
</feature>
<evidence type="ECO:0000259" key="3">
    <source>
        <dbReference type="Pfam" id="PF26273"/>
    </source>
</evidence>
<dbReference type="EMBL" id="CP041217">
    <property type="protein sequence ID" value="QDH19683.1"/>
    <property type="molecule type" value="Genomic_DNA"/>
</dbReference>
<keyword evidence="2" id="KW-0812">Transmembrane</keyword>
<feature type="region of interest" description="Disordered" evidence="1">
    <location>
        <begin position="1"/>
        <end position="28"/>
    </location>
</feature>
<feature type="compositionally biased region" description="Basic and acidic residues" evidence="1">
    <location>
        <begin position="1"/>
        <end position="15"/>
    </location>
</feature>